<accession>A0A4J2DE04</accession>
<name>A0A4J2DE04_STREE</name>
<organism evidence="1">
    <name type="scientific">Streptococcus pneumoniae</name>
    <dbReference type="NCBI Taxonomy" id="1313"/>
    <lineage>
        <taxon>Bacteria</taxon>
        <taxon>Bacillati</taxon>
        <taxon>Bacillota</taxon>
        <taxon>Bacilli</taxon>
        <taxon>Lactobacillales</taxon>
        <taxon>Streptococcaceae</taxon>
        <taxon>Streptococcus</taxon>
    </lineage>
</organism>
<evidence type="ECO:0000313" key="1">
    <source>
        <dbReference type="EMBL" id="VNQ52584.1"/>
    </source>
</evidence>
<gene>
    <name evidence="1" type="ORF">SAMEA3353498_00379</name>
</gene>
<proteinExistence type="predicted"/>
<dbReference type="EMBL" id="CAATIH010000001">
    <property type="protein sequence ID" value="VNQ52584.1"/>
    <property type="molecule type" value="Genomic_DNA"/>
</dbReference>
<sequence length="48" mass="5748">MSFIAQDFNNLNIITVLEGRTQAVIRDHFLKYDRAVRCPRQNHYYGYV</sequence>
<dbReference type="AlphaFoldDB" id="A0A4J2DE04"/>
<reference evidence="1" key="1">
    <citation type="submission" date="2019-04" db="EMBL/GenBank/DDBJ databases">
        <authorList>
            <consortium name="Pathogen Informatics"/>
        </authorList>
    </citation>
    <scope>NUCLEOTIDE SEQUENCE</scope>
    <source>
        <strain evidence="1">GPSC70</strain>
    </source>
</reference>
<protein>
    <submittedName>
        <fullName evidence="1">Transposase</fullName>
    </submittedName>
</protein>